<name>A0ABQ5R498_9ACTN</name>
<dbReference type="EMBL" id="BSDI01000046">
    <property type="protein sequence ID" value="GLI01607.1"/>
    <property type="molecule type" value="Genomic_DNA"/>
</dbReference>
<keyword evidence="4" id="KW-1185">Reference proteome</keyword>
<protein>
    <submittedName>
        <fullName evidence="3">Uncharacterized protein</fullName>
    </submittedName>
</protein>
<evidence type="ECO:0000313" key="4">
    <source>
        <dbReference type="Proteomes" id="UP001144280"/>
    </source>
</evidence>
<evidence type="ECO:0000256" key="1">
    <source>
        <dbReference type="SAM" id="MobiDB-lite"/>
    </source>
</evidence>
<dbReference type="RefSeq" id="WP_281902755.1">
    <property type="nucleotide sequence ID" value="NZ_BSDI01000046.1"/>
</dbReference>
<accession>A0ABQ5R498</accession>
<gene>
    <name evidence="3" type="ORF">Pa4123_68830</name>
</gene>
<feature type="signal peptide" evidence="2">
    <location>
        <begin position="1"/>
        <end position="37"/>
    </location>
</feature>
<keyword evidence="2" id="KW-0732">Signal</keyword>
<feature type="compositionally biased region" description="Pro residues" evidence="1">
    <location>
        <begin position="65"/>
        <end position="79"/>
    </location>
</feature>
<proteinExistence type="predicted"/>
<comment type="caution">
    <text evidence="3">The sequence shown here is derived from an EMBL/GenBank/DDBJ whole genome shotgun (WGS) entry which is preliminary data.</text>
</comment>
<evidence type="ECO:0000313" key="3">
    <source>
        <dbReference type="EMBL" id="GLI01607.1"/>
    </source>
</evidence>
<feature type="compositionally biased region" description="Basic and acidic residues" evidence="1">
    <location>
        <begin position="80"/>
        <end position="90"/>
    </location>
</feature>
<feature type="region of interest" description="Disordered" evidence="1">
    <location>
        <begin position="316"/>
        <end position="363"/>
    </location>
</feature>
<sequence length="409" mass="38804">MSSSTLSRTVLRLLIVAGAAVAAYVVCGLLASSPARAADGGGERGLLGGLTAAVDVDLPVDLPEVPAPDVPTTDPPAPDRPSEPRSEAPPREQPPSAVGSVPDRPVDTGLVSSDGTERGDVVGSAGSAAGGSVGVPVLEDAVSVTGVDLDVGAVTEPVADLVPRSVMGAELGTVVGAIHEPVASTGLEPVGAVLEPIVGTGAGTIGAVTGVVVEPVGAVLGSVNAVLDPVIGGVDSVTGAVLGPVLGPVLGGVAGVVGEVGSDVVGPVVGGVGAAPPGSPSIVEEPPLGADPATAPAAPVAAIATPARILTVQASGPTVVPGPRRDVAWPSAVPHEGAGGQRPAPDAPPPPAGGLGGCSLAHGAAGGPSLPSVVPGEAPGRPEARAGLAAVPTHLLRAGRLPGVMPLPG</sequence>
<dbReference type="Proteomes" id="UP001144280">
    <property type="component" value="Unassembled WGS sequence"/>
</dbReference>
<feature type="region of interest" description="Disordered" evidence="1">
    <location>
        <begin position="61"/>
        <end position="127"/>
    </location>
</feature>
<organism evidence="3 4">
    <name type="scientific">Phytohabitans aurantiacus</name>
    <dbReference type="NCBI Taxonomy" id="3016789"/>
    <lineage>
        <taxon>Bacteria</taxon>
        <taxon>Bacillati</taxon>
        <taxon>Actinomycetota</taxon>
        <taxon>Actinomycetes</taxon>
        <taxon>Micromonosporales</taxon>
        <taxon>Micromonosporaceae</taxon>
    </lineage>
</organism>
<evidence type="ECO:0000256" key="2">
    <source>
        <dbReference type="SAM" id="SignalP"/>
    </source>
</evidence>
<reference evidence="3" key="1">
    <citation type="submission" date="2022-12" db="EMBL/GenBank/DDBJ databases">
        <title>New Phytohabitans aurantiacus sp. RD004123 nov., an actinomycete isolated from soil.</title>
        <authorList>
            <person name="Triningsih D.W."/>
            <person name="Harunari E."/>
            <person name="Igarashi Y."/>
        </authorList>
    </citation>
    <scope>NUCLEOTIDE SEQUENCE</scope>
    <source>
        <strain evidence="3">RD004123</strain>
    </source>
</reference>
<feature type="chain" id="PRO_5046065409" evidence="2">
    <location>
        <begin position="38"/>
        <end position="409"/>
    </location>
</feature>